<dbReference type="InterPro" id="IPR011250">
    <property type="entry name" value="OMP/PagP_B-barrel"/>
</dbReference>
<dbReference type="OrthoDB" id="947434at2"/>
<dbReference type="InterPro" id="IPR025665">
    <property type="entry name" value="Beta-barrel_OMP_2"/>
</dbReference>
<dbReference type="Pfam" id="PF13568">
    <property type="entry name" value="OMP_b-brl_2"/>
    <property type="match status" value="1"/>
</dbReference>
<dbReference type="AlphaFoldDB" id="A0A176TFP2"/>
<sequence>MVENNFKNRKMKTIYLTIALMVTSILTLHAQDRKNKSTAGIKGGYNMSSVSFDGTSETDKLHGYHIGIYGESYIGNYLSIQPEIMYSKQGYKIIDQSGTYTQKLDYINVPLMLKLYPVKSFFLEAGPQIGFSISHKETFDSGFILYDTEKEFEPNNFDWGVNVGAGFKSDSGLSLGVRYHLGQNDIYDEDKPKNRVWQLYVALEL</sequence>
<dbReference type="SUPFAM" id="SSF56925">
    <property type="entry name" value="OMPA-like"/>
    <property type="match status" value="1"/>
</dbReference>
<dbReference type="Proteomes" id="UP000076923">
    <property type="component" value="Unassembled WGS sequence"/>
</dbReference>
<feature type="domain" description="Outer membrane protein beta-barrel" evidence="2">
    <location>
        <begin position="30"/>
        <end position="187"/>
    </location>
</feature>
<evidence type="ECO:0000313" key="3">
    <source>
        <dbReference type="EMBL" id="OAD46471.1"/>
    </source>
</evidence>
<comment type="caution">
    <text evidence="3">The sequence shown here is derived from an EMBL/GenBank/DDBJ whole genome shotgun (WGS) entry which is preliminary data.</text>
</comment>
<keyword evidence="4" id="KW-1185">Reference proteome</keyword>
<keyword evidence="1" id="KW-0732">Signal</keyword>
<name>A0A176TFP2_9FLAO</name>
<dbReference type="EMBL" id="LVWE01000003">
    <property type="protein sequence ID" value="OAD46471.1"/>
    <property type="molecule type" value="Genomic_DNA"/>
</dbReference>
<evidence type="ECO:0000256" key="1">
    <source>
        <dbReference type="SAM" id="SignalP"/>
    </source>
</evidence>
<feature type="signal peptide" evidence="1">
    <location>
        <begin position="1"/>
        <end position="30"/>
    </location>
</feature>
<protein>
    <recommendedName>
        <fullName evidence="2">Outer membrane protein beta-barrel domain-containing protein</fullName>
    </recommendedName>
</protein>
<accession>A0A176TFP2</accession>
<reference evidence="3 4" key="1">
    <citation type="submission" date="2016-02" db="EMBL/GenBank/DDBJ databases">
        <title>Draft genome sequence of Polaribacter atrinae KACC17473.</title>
        <authorList>
            <person name="Shin S.-K."/>
            <person name="Yi H."/>
        </authorList>
    </citation>
    <scope>NUCLEOTIDE SEQUENCE [LARGE SCALE GENOMIC DNA]</scope>
    <source>
        <strain evidence="3 4">KACC 17473</strain>
    </source>
</reference>
<gene>
    <name evidence="3" type="ORF">LPB303_02785</name>
</gene>
<feature type="chain" id="PRO_5008049921" description="Outer membrane protein beta-barrel domain-containing protein" evidence="1">
    <location>
        <begin position="31"/>
        <end position="205"/>
    </location>
</feature>
<dbReference type="STRING" id="1333662.LPB303_02785"/>
<organism evidence="3 4">
    <name type="scientific">Polaribacter atrinae</name>
    <dbReference type="NCBI Taxonomy" id="1333662"/>
    <lineage>
        <taxon>Bacteria</taxon>
        <taxon>Pseudomonadati</taxon>
        <taxon>Bacteroidota</taxon>
        <taxon>Flavobacteriia</taxon>
        <taxon>Flavobacteriales</taxon>
        <taxon>Flavobacteriaceae</taxon>
    </lineage>
</organism>
<evidence type="ECO:0000313" key="4">
    <source>
        <dbReference type="Proteomes" id="UP000076923"/>
    </source>
</evidence>
<proteinExistence type="predicted"/>
<evidence type="ECO:0000259" key="2">
    <source>
        <dbReference type="Pfam" id="PF13568"/>
    </source>
</evidence>